<evidence type="ECO:0000256" key="1">
    <source>
        <dbReference type="SAM" id="SignalP"/>
    </source>
</evidence>
<reference evidence="2" key="1">
    <citation type="submission" date="2013-11" db="EMBL/GenBank/DDBJ databases">
        <authorList>
            <person name="Thropp P.A."/>
            <person name="Correa S.M."/>
            <person name="Garb J.E."/>
            <person name="Binford G.J."/>
        </authorList>
    </citation>
    <scope>NUCLEOTIDE SEQUENCE</scope>
    <source>
        <tissue evidence="2">Venom gland</tissue>
    </source>
</reference>
<sequence length="63" mass="6435">MTWSLTFALLLVTCVIATVIAAPQPFLGMDRMLGGIPIVSDVMNAMGGGGRGGSFGLIPGILK</sequence>
<organism evidence="2">
    <name type="scientific">Scytodes thoracica</name>
    <name type="common">Spitting spider</name>
    <name type="synonym">Aranea thoracica</name>
    <dbReference type="NCBI Taxonomy" id="1112478"/>
    <lineage>
        <taxon>Eukaryota</taxon>
        <taxon>Metazoa</taxon>
        <taxon>Ecdysozoa</taxon>
        <taxon>Arthropoda</taxon>
        <taxon>Chelicerata</taxon>
        <taxon>Arachnida</taxon>
        <taxon>Araneae</taxon>
        <taxon>Araneomorphae</taxon>
        <taxon>Haplogynae</taxon>
        <taxon>Scytodoidea</taxon>
        <taxon>Scytodidae</taxon>
        <taxon>Scytodes</taxon>
    </lineage>
</organism>
<evidence type="ECO:0000313" key="2">
    <source>
        <dbReference type="EMBL" id="AIW62394.1"/>
    </source>
</evidence>
<reference evidence="2" key="2">
    <citation type="journal article" date="2014" name="J. Proteome Res.">
        <title>Spit and venom from scytodes spiders: a diverse and distinct cocktail.</title>
        <authorList>
            <person name="Zobel-Thropp P.A."/>
            <person name="Correa S.M."/>
            <person name="Garb J.E."/>
            <person name="Binford G.J."/>
        </authorList>
    </citation>
    <scope>NUCLEOTIDE SEQUENCE</scope>
    <source>
        <tissue evidence="2">Venom gland</tissue>
    </source>
</reference>
<proteinExistence type="evidence at transcript level"/>
<dbReference type="EMBL" id="KF860378">
    <property type="protein sequence ID" value="AIW62394.1"/>
    <property type="molecule type" value="mRNA"/>
</dbReference>
<protein>
    <submittedName>
        <fullName evidence="2">Glycine-rich peptide</fullName>
    </submittedName>
</protein>
<feature type="chain" id="PRO_5001970737" evidence="1">
    <location>
        <begin position="22"/>
        <end position="63"/>
    </location>
</feature>
<keyword evidence="1" id="KW-0732">Signal</keyword>
<accession>A0A0A0V640</accession>
<name>A0A0A0V640_SCYTH</name>
<dbReference type="AlphaFoldDB" id="A0A0A0V640"/>
<feature type="signal peptide" evidence="1">
    <location>
        <begin position="1"/>
        <end position="21"/>
    </location>
</feature>